<dbReference type="AlphaFoldDB" id="A0AAY5LB69"/>
<proteinExistence type="predicted"/>
<sequence>MVKFEIVNREGRRRISNIKQGHIILLKEANSIRENCCHKRVRMVCNSAQVGETWRSYSMHGLLIQALALRQLGSLSTRKLLRPGYRLYWTEWCPRTLHSRQLCGSTSSLSLGTYNLPSRSNSAKRWSILHQVRFKSNKKKSGGKTVQEDEDDEVEKDPEDSDYDDEPEDDPSVPKDYKDLEKYVQSFRYDVIMKAGLDIARNKVEDAFYGNKLWLNGQKLIKKSKLVKVGDTLDMVLSENKDIDTVTVLRVIIKKELGESKDGDRYQVVLRRWKNLELPKQDAFKQ</sequence>
<evidence type="ECO:0000259" key="2">
    <source>
        <dbReference type="Pfam" id="PF25818"/>
    </source>
</evidence>
<protein>
    <recommendedName>
        <fullName evidence="2">Mitochondrial transcription rescue factor 1 C-terminal domain-containing protein</fullName>
    </recommendedName>
</protein>
<reference evidence="3" key="2">
    <citation type="submission" date="2025-08" db="UniProtKB">
        <authorList>
            <consortium name="Ensembl"/>
        </authorList>
    </citation>
    <scope>IDENTIFICATION</scope>
</reference>
<dbReference type="PANTHER" id="PTHR13633:SF3">
    <property type="entry name" value="MITOCHONDRIAL TRANSCRIPTION RESCUE FACTOR 1"/>
    <property type="match status" value="1"/>
</dbReference>
<organism evidence="3 4">
    <name type="scientific">Esox lucius</name>
    <name type="common">Northern pike</name>
    <dbReference type="NCBI Taxonomy" id="8010"/>
    <lineage>
        <taxon>Eukaryota</taxon>
        <taxon>Metazoa</taxon>
        <taxon>Chordata</taxon>
        <taxon>Craniata</taxon>
        <taxon>Vertebrata</taxon>
        <taxon>Euteleostomi</taxon>
        <taxon>Actinopterygii</taxon>
        <taxon>Neopterygii</taxon>
        <taxon>Teleostei</taxon>
        <taxon>Protacanthopterygii</taxon>
        <taxon>Esociformes</taxon>
        <taxon>Esocidae</taxon>
        <taxon>Esox</taxon>
    </lineage>
</organism>
<name>A0AAY5LB69_ESOLU</name>
<keyword evidence="4" id="KW-1185">Reference proteome</keyword>
<dbReference type="GeneTree" id="ENSGT00390000009366"/>
<gene>
    <name evidence="3" type="primary">MTRES1</name>
</gene>
<dbReference type="RefSeq" id="XP_010901844.2">
    <property type="nucleotide sequence ID" value="XM_010903542.3"/>
</dbReference>
<accession>A0AAY5LB69</accession>
<dbReference type="GO" id="GO:0005739">
    <property type="term" value="C:mitochondrion"/>
    <property type="evidence" value="ECO:0007669"/>
    <property type="project" value="TreeGrafter"/>
</dbReference>
<dbReference type="Proteomes" id="UP000265140">
    <property type="component" value="Chromosome 15"/>
</dbReference>
<dbReference type="InterPro" id="IPR057896">
    <property type="entry name" value="MTRES1_C"/>
</dbReference>
<feature type="region of interest" description="Disordered" evidence="1">
    <location>
        <begin position="138"/>
        <end position="176"/>
    </location>
</feature>
<dbReference type="GO" id="GO:0003723">
    <property type="term" value="F:RNA binding"/>
    <property type="evidence" value="ECO:0007669"/>
    <property type="project" value="TreeGrafter"/>
</dbReference>
<dbReference type="GeneID" id="105029950"/>
<reference evidence="3" key="3">
    <citation type="submission" date="2025-09" db="UniProtKB">
        <authorList>
            <consortium name="Ensembl"/>
        </authorList>
    </citation>
    <scope>IDENTIFICATION</scope>
</reference>
<dbReference type="GO" id="GO:1903108">
    <property type="term" value="P:regulation of mitochondrial transcription"/>
    <property type="evidence" value="ECO:0007669"/>
    <property type="project" value="TreeGrafter"/>
</dbReference>
<feature type="compositionally biased region" description="Acidic residues" evidence="1">
    <location>
        <begin position="148"/>
        <end position="171"/>
    </location>
</feature>
<dbReference type="Pfam" id="PF25818">
    <property type="entry name" value="MTRES1_C"/>
    <property type="match status" value="1"/>
</dbReference>
<evidence type="ECO:0000313" key="3">
    <source>
        <dbReference type="Ensembl" id="ENSELUP00000096252.1"/>
    </source>
</evidence>
<evidence type="ECO:0000256" key="1">
    <source>
        <dbReference type="SAM" id="MobiDB-lite"/>
    </source>
</evidence>
<evidence type="ECO:0000313" key="4">
    <source>
        <dbReference type="Proteomes" id="UP000265140"/>
    </source>
</evidence>
<dbReference type="Ensembl" id="ENSELUT00000092367.1">
    <property type="protein sequence ID" value="ENSELUP00000096252.1"/>
    <property type="gene ID" value="ENSELUG00000031614.2"/>
</dbReference>
<dbReference type="PANTHER" id="PTHR13633">
    <property type="entry name" value="MITOCHONDRIAL TRANSCRIPTION RESCUE FACTOR 1"/>
    <property type="match status" value="1"/>
</dbReference>
<feature type="domain" description="Mitochondrial transcription rescue factor 1 C-terminal" evidence="2">
    <location>
        <begin position="178"/>
        <end position="280"/>
    </location>
</feature>
<reference evidence="3 4" key="1">
    <citation type="submission" date="2020-02" db="EMBL/GenBank/DDBJ databases">
        <title>Esox lucius (northern pike) genome, fEsoLuc1, primary haplotype.</title>
        <authorList>
            <person name="Myers G."/>
            <person name="Karagic N."/>
            <person name="Meyer A."/>
            <person name="Pippel M."/>
            <person name="Reichard M."/>
            <person name="Winkler S."/>
            <person name="Tracey A."/>
            <person name="Sims Y."/>
            <person name="Howe K."/>
            <person name="Rhie A."/>
            <person name="Formenti G."/>
            <person name="Durbin R."/>
            <person name="Fedrigo O."/>
            <person name="Jarvis E.D."/>
        </authorList>
    </citation>
    <scope>NUCLEOTIDE SEQUENCE [LARGE SCALE GENOMIC DNA]</scope>
</reference>